<dbReference type="PANTHER" id="PTHR32246:SF158">
    <property type="entry name" value="C2 DOMAIN-CONTAINING PROTEIN"/>
    <property type="match status" value="1"/>
</dbReference>
<evidence type="ECO:0000313" key="4">
    <source>
        <dbReference type="Proteomes" id="UP001396334"/>
    </source>
</evidence>
<dbReference type="PANTHER" id="PTHR32246">
    <property type="entry name" value="INGRESSION PROTEIN FIC1"/>
    <property type="match status" value="1"/>
</dbReference>
<evidence type="ECO:0000313" key="3">
    <source>
        <dbReference type="EMBL" id="KAK8488587.1"/>
    </source>
</evidence>
<feature type="region of interest" description="Disordered" evidence="1">
    <location>
        <begin position="147"/>
        <end position="202"/>
    </location>
</feature>
<protein>
    <recommendedName>
        <fullName evidence="2">C2 domain-containing protein</fullName>
    </recommendedName>
</protein>
<dbReference type="InterPro" id="IPR000008">
    <property type="entry name" value="C2_dom"/>
</dbReference>
<feature type="domain" description="C2" evidence="2">
    <location>
        <begin position="1"/>
        <end position="110"/>
    </location>
</feature>
<dbReference type="Gene3D" id="2.60.40.150">
    <property type="entry name" value="C2 domain"/>
    <property type="match status" value="1"/>
</dbReference>
<dbReference type="PROSITE" id="PS50004">
    <property type="entry name" value="C2"/>
    <property type="match status" value="1"/>
</dbReference>
<dbReference type="InterPro" id="IPR035892">
    <property type="entry name" value="C2_domain_sf"/>
</dbReference>
<reference evidence="3 4" key="1">
    <citation type="journal article" date="2024" name="G3 (Bethesda)">
        <title>Genome assembly of Hibiscus sabdariffa L. provides insights into metabolisms of medicinal natural products.</title>
        <authorList>
            <person name="Kim T."/>
        </authorList>
    </citation>
    <scope>NUCLEOTIDE SEQUENCE [LARGE SCALE GENOMIC DNA]</scope>
    <source>
        <strain evidence="3">TK-2024</strain>
        <tissue evidence="3">Old leaves</tissue>
    </source>
</reference>
<dbReference type="Proteomes" id="UP001396334">
    <property type="component" value="Unassembled WGS sequence"/>
</dbReference>
<dbReference type="SUPFAM" id="SSF49562">
    <property type="entry name" value="C2 domain (Calcium/lipid-binding domain, CaLB)"/>
    <property type="match status" value="1"/>
</dbReference>
<feature type="compositionally biased region" description="Polar residues" evidence="1">
    <location>
        <begin position="162"/>
        <end position="171"/>
    </location>
</feature>
<accession>A0ABR2A6D7</accession>
<sequence>MELRPLEINVISAKDLKDVNLVTKMDVYAAVSIIGDYCSVQRTPVDRGSGSTPEWNCTVKFTVDEAAVRRNGVSLVFRLKSERVLGDKEIGTVKVPVKELLDDVNGNGNAQRNVSYAVRLPNGKVKGVLNFGYKFGDKFDAQPPVTAEKPVMACPPPATKNPEPSSGSMEKSATAYPPPATKNPEPSSGSMENPAMAYPPPATSYPPPPGACPPPSLATGYPYPQPGYGHGYNQTPIQGYGYPGRGGYYGYPPVQKPIKGGGDGGGMGKGLGLGLAGGLLGGLLIGDMVEDAYEAGVEEGLDFYF</sequence>
<gene>
    <name evidence="3" type="ORF">V6N11_037865</name>
</gene>
<dbReference type="Pfam" id="PF00168">
    <property type="entry name" value="C2"/>
    <property type="match status" value="1"/>
</dbReference>
<name>A0ABR2A6D7_9ROSI</name>
<dbReference type="SMART" id="SM00239">
    <property type="entry name" value="C2"/>
    <property type="match status" value="1"/>
</dbReference>
<organism evidence="3 4">
    <name type="scientific">Hibiscus sabdariffa</name>
    <name type="common">roselle</name>
    <dbReference type="NCBI Taxonomy" id="183260"/>
    <lineage>
        <taxon>Eukaryota</taxon>
        <taxon>Viridiplantae</taxon>
        <taxon>Streptophyta</taxon>
        <taxon>Embryophyta</taxon>
        <taxon>Tracheophyta</taxon>
        <taxon>Spermatophyta</taxon>
        <taxon>Magnoliopsida</taxon>
        <taxon>eudicotyledons</taxon>
        <taxon>Gunneridae</taxon>
        <taxon>Pentapetalae</taxon>
        <taxon>rosids</taxon>
        <taxon>malvids</taxon>
        <taxon>Malvales</taxon>
        <taxon>Malvaceae</taxon>
        <taxon>Malvoideae</taxon>
        <taxon>Hibiscus</taxon>
    </lineage>
</organism>
<evidence type="ECO:0000256" key="1">
    <source>
        <dbReference type="SAM" id="MobiDB-lite"/>
    </source>
</evidence>
<dbReference type="InterPro" id="IPR044750">
    <property type="entry name" value="C2_SRC2/BAP"/>
</dbReference>
<dbReference type="EMBL" id="JBBPBN010000345">
    <property type="protein sequence ID" value="KAK8488587.1"/>
    <property type="molecule type" value="Genomic_DNA"/>
</dbReference>
<evidence type="ECO:0000259" key="2">
    <source>
        <dbReference type="PROSITE" id="PS50004"/>
    </source>
</evidence>
<proteinExistence type="predicted"/>
<dbReference type="CDD" id="cd04051">
    <property type="entry name" value="C2_SRC2_like"/>
    <property type="match status" value="1"/>
</dbReference>
<comment type="caution">
    <text evidence="3">The sequence shown here is derived from an EMBL/GenBank/DDBJ whole genome shotgun (WGS) entry which is preliminary data.</text>
</comment>
<keyword evidence="4" id="KW-1185">Reference proteome</keyword>